<evidence type="ECO:0000313" key="3">
    <source>
        <dbReference type="EMBL" id="RYP09533.1"/>
    </source>
</evidence>
<dbReference type="STRING" id="155417.A0A4Q4TVE7"/>
<dbReference type="InterPro" id="IPR036236">
    <property type="entry name" value="Znf_C2H2_sf"/>
</dbReference>
<gene>
    <name evidence="3" type="ORF">DL764_001218</name>
</gene>
<proteinExistence type="predicted"/>
<feature type="region of interest" description="Disordered" evidence="1">
    <location>
        <begin position="507"/>
        <end position="536"/>
    </location>
</feature>
<evidence type="ECO:0000313" key="4">
    <source>
        <dbReference type="Proteomes" id="UP000293360"/>
    </source>
</evidence>
<evidence type="ECO:0000259" key="2">
    <source>
        <dbReference type="SMART" id="SM00355"/>
    </source>
</evidence>
<dbReference type="SUPFAM" id="SSF57667">
    <property type="entry name" value="beta-beta-alpha zinc fingers"/>
    <property type="match status" value="1"/>
</dbReference>
<feature type="compositionally biased region" description="Polar residues" evidence="1">
    <location>
        <begin position="391"/>
        <end position="426"/>
    </location>
</feature>
<feature type="compositionally biased region" description="Polar residues" evidence="1">
    <location>
        <begin position="276"/>
        <end position="285"/>
    </location>
</feature>
<feature type="compositionally biased region" description="Basic and acidic residues" evidence="1">
    <location>
        <begin position="200"/>
        <end position="214"/>
    </location>
</feature>
<organism evidence="3 4">
    <name type="scientific">Monosporascus ibericus</name>
    <dbReference type="NCBI Taxonomy" id="155417"/>
    <lineage>
        <taxon>Eukaryota</taxon>
        <taxon>Fungi</taxon>
        <taxon>Dikarya</taxon>
        <taxon>Ascomycota</taxon>
        <taxon>Pezizomycotina</taxon>
        <taxon>Sordariomycetes</taxon>
        <taxon>Xylariomycetidae</taxon>
        <taxon>Xylariales</taxon>
        <taxon>Xylariales incertae sedis</taxon>
        <taxon>Monosporascus</taxon>
    </lineage>
</organism>
<dbReference type="EMBL" id="QJNU01000034">
    <property type="protein sequence ID" value="RYP09533.1"/>
    <property type="molecule type" value="Genomic_DNA"/>
</dbReference>
<feature type="compositionally biased region" description="Pro residues" evidence="1">
    <location>
        <begin position="40"/>
        <end position="49"/>
    </location>
</feature>
<dbReference type="InterPro" id="IPR013087">
    <property type="entry name" value="Znf_C2H2_type"/>
</dbReference>
<accession>A0A4Q4TVE7</accession>
<dbReference type="AlphaFoldDB" id="A0A4Q4TVE7"/>
<feature type="domain" description="C2H2-type" evidence="2">
    <location>
        <begin position="435"/>
        <end position="460"/>
    </location>
</feature>
<feature type="region of interest" description="Disordered" evidence="1">
    <location>
        <begin position="242"/>
        <end position="312"/>
    </location>
</feature>
<dbReference type="SMART" id="SM00355">
    <property type="entry name" value="ZnF_C2H2"/>
    <property type="match status" value="2"/>
</dbReference>
<keyword evidence="4" id="KW-1185">Reference proteome</keyword>
<evidence type="ECO:0000256" key="1">
    <source>
        <dbReference type="SAM" id="MobiDB-lite"/>
    </source>
</evidence>
<feature type="compositionally biased region" description="Low complexity" evidence="1">
    <location>
        <begin position="1"/>
        <end position="17"/>
    </location>
</feature>
<dbReference type="OrthoDB" id="6077919at2759"/>
<dbReference type="Gene3D" id="3.30.160.60">
    <property type="entry name" value="Classic Zinc Finger"/>
    <property type="match status" value="1"/>
</dbReference>
<comment type="caution">
    <text evidence="3">The sequence shown here is derived from an EMBL/GenBank/DDBJ whole genome shotgun (WGS) entry which is preliminary data.</text>
</comment>
<feature type="compositionally biased region" description="Basic and acidic residues" evidence="1">
    <location>
        <begin position="134"/>
        <end position="149"/>
    </location>
</feature>
<feature type="compositionally biased region" description="Basic and acidic residues" evidence="1">
    <location>
        <begin position="102"/>
        <end position="116"/>
    </location>
</feature>
<feature type="compositionally biased region" description="Acidic residues" evidence="1">
    <location>
        <begin position="117"/>
        <end position="133"/>
    </location>
</feature>
<feature type="compositionally biased region" description="Polar residues" evidence="1">
    <location>
        <begin position="53"/>
        <end position="64"/>
    </location>
</feature>
<feature type="region of interest" description="Disordered" evidence="1">
    <location>
        <begin position="324"/>
        <end position="372"/>
    </location>
</feature>
<reference evidence="3 4" key="1">
    <citation type="submission" date="2018-06" db="EMBL/GenBank/DDBJ databases">
        <title>Complete Genomes of Monosporascus.</title>
        <authorList>
            <person name="Robinson A.J."/>
            <person name="Natvig D.O."/>
        </authorList>
    </citation>
    <scope>NUCLEOTIDE SEQUENCE [LARGE SCALE GENOMIC DNA]</scope>
    <source>
        <strain evidence="3 4">CBS 110550</strain>
    </source>
</reference>
<feature type="domain" description="C2H2-type" evidence="2">
    <location>
        <begin position="466"/>
        <end position="495"/>
    </location>
</feature>
<feature type="region of interest" description="Disordered" evidence="1">
    <location>
        <begin position="196"/>
        <end position="229"/>
    </location>
</feature>
<sequence>MTATAAATPAHDPSASDVYDPDEVLPRNSPLMKPYRPRLQPSPSPPPAFTRPQVSLSPSYGPKSSNRRRKVRPSQGDAVLIHYLDGGKRPDIATEALMRPLARYDEDYDNQSKSDSDVEEESSTTDESGDDEDVRSHEMSPEPLPHHPEPTAAAAAARPIDLQSLATNALAAAPAAAKPVDLQSLATNALAAVTAAAHPTDGDDRRLPDGEPRIAPKAKPPDGLTINGARDGVIGVKDGARSVLAPPMSPYSRHGSQDMYSPRHHAPGQVLMHPSDVNTSPTALSPTRPGELPPIQSASPRSETSSHDPLPSIDHLLDQISPSQQEMTMRRGSHFPHSPPPGMLRMSGMPGSHASPPISPNDPYRQGMPSPANSIPVLSPYYFSSASSTSNHRSGPDYSSNGETPNTDPASTPGTQDSINRMSIDSMTNPPMGAFVCKFQGCNAPPFSTQYLLNSHANVHSSARPHYCPVKGCPRSEGGKGFKRKNEMIRHGLVHDSPGHVRVHHVDKDKDDPLLREVLAQRPDGPSRGRRRRTGP</sequence>
<protein>
    <recommendedName>
        <fullName evidence="2">C2H2-type domain-containing protein</fullName>
    </recommendedName>
</protein>
<feature type="region of interest" description="Disordered" evidence="1">
    <location>
        <begin position="1"/>
        <end position="159"/>
    </location>
</feature>
<feature type="region of interest" description="Disordered" evidence="1">
    <location>
        <begin position="385"/>
        <end position="426"/>
    </location>
</feature>
<feature type="compositionally biased region" description="Low complexity" evidence="1">
    <location>
        <begin position="150"/>
        <end position="159"/>
    </location>
</feature>
<name>A0A4Q4TVE7_9PEZI</name>
<dbReference type="Proteomes" id="UP000293360">
    <property type="component" value="Unassembled WGS sequence"/>
</dbReference>